<accession>A0AAJ0E874</accession>
<keyword evidence="8" id="KW-1185">Reference proteome</keyword>
<protein>
    <submittedName>
        <fullName evidence="7">Histone-fold-containing protein</fullName>
    </submittedName>
</protein>
<comment type="caution">
    <text evidence="7">The sequence shown here is derived from an EMBL/GenBank/DDBJ whole genome shotgun (WGS) entry which is preliminary data.</text>
</comment>
<dbReference type="GO" id="GO:0000786">
    <property type="term" value="C:nucleosome"/>
    <property type="evidence" value="ECO:0007669"/>
    <property type="project" value="UniProtKB-KW"/>
</dbReference>
<keyword evidence="3" id="KW-0158">Chromosome</keyword>
<evidence type="ECO:0000256" key="4">
    <source>
        <dbReference type="ARBA" id="ARBA00023269"/>
    </source>
</evidence>
<evidence type="ECO:0000256" key="2">
    <source>
        <dbReference type="ARBA" id="ARBA00010343"/>
    </source>
</evidence>
<dbReference type="SMART" id="SM00428">
    <property type="entry name" value="H3"/>
    <property type="match status" value="1"/>
</dbReference>
<keyword evidence="4" id="KW-0544">Nucleosome core</keyword>
<dbReference type="PANTHER" id="PTHR45810">
    <property type="entry name" value="HISTONE H3.2"/>
    <property type="match status" value="1"/>
</dbReference>
<reference evidence="7" key="1">
    <citation type="submission" date="2021-06" db="EMBL/GenBank/DDBJ databases">
        <title>Comparative genomics, transcriptomics and evolutionary studies reveal genomic signatures of adaptation to plant cell wall in hemibiotrophic fungi.</title>
        <authorList>
            <consortium name="DOE Joint Genome Institute"/>
            <person name="Baroncelli R."/>
            <person name="Diaz J.F."/>
            <person name="Benocci T."/>
            <person name="Peng M."/>
            <person name="Battaglia E."/>
            <person name="Haridas S."/>
            <person name="Andreopoulos W."/>
            <person name="Labutti K."/>
            <person name="Pangilinan J."/>
            <person name="Floch G.L."/>
            <person name="Makela M.R."/>
            <person name="Henrissat B."/>
            <person name="Grigoriev I.V."/>
            <person name="Crouch J.A."/>
            <person name="De Vries R.P."/>
            <person name="Sukno S.A."/>
            <person name="Thon M.R."/>
        </authorList>
    </citation>
    <scope>NUCLEOTIDE SEQUENCE</scope>
    <source>
        <strain evidence="7">CBS 102054</strain>
    </source>
</reference>
<evidence type="ECO:0000256" key="5">
    <source>
        <dbReference type="SAM" id="MobiDB-lite"/>
    </source>
</evidence>
<evidence type="ECO:0000313" key="7">
    <source>
        <dbReference type="EMBL" id="KAK1613465.1"/>
    </source>
</evidence>
<keyword evidence="4" id="KW-0238">DNA-binding</keyword>
<dbReference type="InterPro" id="IPR000164">
    <property type="entry name" value="Histone_H3/CENP-A"/>
</dbReference>
<dbReference type="GO" id="GO:0046982">
    <property type="term" value="F:protein heterodimerization activity"/>
    <property type="evidence" value="ECO:0007669"/>
    <property type="project" value="InterPro"/>
</dbReference>
<feature type="region of interest" description="Disordered" evidence="5">
    <location>
        <begin position="1"/>
        <end position="44"/>
    </location>
</feature>
<proteinExistence type="inferred from homology"/>
<evidence type="ECO:0000259" key="6">
    <source>
        <dbReference type="Pfam" id="PF00125"/>
    </source>
</evidence>
<dbReference type="GO" id="GO:0030527">
    <property type="term" value="F:structural constituent of chromatin"/>
    <property type="evidence" value="ECO:0007669"/>
    <property type="project" value="InterPro"/>
</dbReference>
<sequence length="147" mass="16235">MADSDAHTPSPAPSIGPRIGPRTPPTSQRRPITVGKTQRQRRFKPGVAALREIRKIQQSTRFCLQKTPFQRLVREVTQNTKHAEHEGGLRIQASALEALQAASEDLLTSVFEMSNLAAIHAKRVTIQQKDMVLVKNILTIGDHLGTA</sequence>
<dbReference type="Gene3D" id="1.10.20.10">
    <property type="entry name" value="Histone, subunit A"/>
    <property type="match status" value="1"/>
</dbReference>
<dbReference type="GO" id="GO:0003677">
    <property type="term" value="F:DNA binding"/>
    <property type="evidence" value="ECO:0007669"/>
    <property type="project" value="InterPro"/>
</dbReference>
<dbReference type="EMBL" id="JAHMHQ010000067">
    <property type="protein sequence ID" value="KAK1613465.1"/>
    <property type="molecule type" value="Genomic_DNA"/>
</dbReference>
<gene>
    <name evidence="7" type="ORF">BDP81DRAFT_401283</name>
</gene>
<dbReference type="PROSITE" id="PS00959">
    <property type="entry name" value="HISTONE_H3_2"/>
    <property type="match status" value="1"/>
</dbReference>
<evidence type="ECO:0000256" key="3">
    <source>
        <dbReference type="ARBA" id="ARBA00022454"/>
    </source>
</evidence>
<dbReference type="Proteomes" id="UP001243989">
    <property type="component" value="Unassembled WGS sequence"/>
</dbReference>
<evidence type="ECO:0000313" key="8">
    <source>
        <dbReference type="Proteomes" id="UP001243989"/>
    </source>
</evidence>
<dbReference type="GeneID" id="85473661"/>
<organism evidence="7 8">
    <name type="scientific">Colletotrichum phormii</name>
    <dbReference type="NCBI Taxonomy" id="359342"/>
    <lineage>
        <taxon>Eukaryota</taxon>
        <taxon>Fungi</taxon>
        <taxon>Dikarya</taxon>
        <taxon>Ascomycota</taxon>
        <taxon>Pezizomycotina</taxon>
        <taxon>Sordariomycetes</taxon>
        <taxon>Hypocreomycetidae</taxon>
        <taxon>Glomerellales</taxon>
        <taxon>Glomerellaceae</taxon>
        <taxon>Colletotrichum</taxon>
        <taxon>Colletotrichum acutatum species complex</taxon>
    </lineage>
</organism>
<comment type="subcellular location">
    <subcellularLocation>
        <location evidence="1">Chromosome</location>
    </subcellularLocation>
</comment>
<dbReference type="CDD" id="cd22911">
    <property type="entry name" value="HFD_H3"/>
    <property type="match status" value="1"/>
</dbReference>
<dbReference type="Pfam" id="PF00125">
    <property type="entry name" value="Histone"/>
    <property type="match status" value="1"/>
</dbReference>
<evidence type="ECO:0000256" key="1">
    <source>
        <dbReference type="ARBA" id="ARBA00004286"/>
    </source>
</evidence>
<dbReference type="SUPFAM" id="SSF47113">
    <property type="entry name" value="Histone-fold"/>
    <property type="match status" value="1"/>
</dbReference>
<dbReference type="RefSeq" id="XP_060437340.1">
    <property type="nucleotide sequence ID" value="XM_060588799.1"/>
</dbReference>
<feature type="domain" description="Core Histone H2A/H2B/H3" evidence="6">
    <location>
        <begin position="46"/>
        <end position="134"/>
    </location>
</feature>
<name>A0AAJ0E874_9PEZI</name>
<comment type="similarity">
    <text evidence="2">Belongs to the histone H3 family.</text>
</comment>
<dbReference type="AlphaFoldDB" id="A0AAJ0E874"/>
<dbReference type="InterPro" id="IPR009072">
    <property type="entry name" value="Histone-fold"/>
</dbReference>
<dbReference type="InterPro" id="IPR007125">
    <property type="entry name" value="H2A/H2B/H3"/>
</dbReference>